<dbReference type="RefSeq" id="WP_154724053.1">
    <property type="nucleotide sequence ID" value="NZ_CP170593.1"/>
</dbReference>
<name>A0A7Z1S0Z8_9VIBR</name>
<organism evidence="1">
    <name type="scientific">Vibrio cyclitrophicus</name>
    <dbReference type="NCBI Taxonomy" id="47951"/>
    <lineage>
        <taxon>Bacteria</taxon>
        <taxon>Pseudomonadati</taxon>
        <taxon>Pseudomonadota</taxon>
        <taxon>Gammaproteobacteria</taxon>
        <taxon>Vibrionales</taxon>
        <taxon>Vibrionaceae</taxon>
        <taxon>Vibrio</taxon>
    </lineage>
</organism>
<accession>A0A7Z1S0Z8</accession>
<protein>
    <recommendedName>
        <fullName evidence="2">Plasmid replication protein RepL domain-containing protein</fullName>
    </recommendedName>
</protein>
<reference evidence="1" key="1">
    <citation type="submission" date="2016-07" db="EMBL/GenBank/DDBJ databases">
        <authorList>
            <person name="Kauffman K."/>
            <person name="Arevalo P."/>
            <person name="Polz M.F."/>
        </authorList>
    </citation>
    <scope>NUCLEOTIDE SEQUENCE</scope>
    <source>
        <strain evidence="1">10N.222.46.E12</strain>
    </source>
</reference>
<reference evidence="1" key="2">
    <citation type="journal article" date="2018" name="Nature">
        <title>A major lineage of non-tailed dsDNA viruses as unrecognized killers of marine bacteria.</title>
        <authorList>
            <person name="Kauffman K.M."/>
            <person name="Hussain F.A."/>
            <person name="Yang J."/>
            <person name="Arevalo P."/>
            <person name="Brown J.M."/>
            <person name="Chang W.K."/>
            <person name="VanInsberghe D."/>
            <person name="Elsherbini J."/>
            <person name="Sharma R.S."/>
            <person name="Cutler M.B."/>
            <person name="Kelly L."/>
            <person name="Polz M.F."/>
        </authorList>
    </citation>
    <scope>NUCLEOTIDE SEQUENCE</scope>
    <source>
        <strain evidence="1">10N.222.46.E12</strain>
    </source>
</reference>
<proteinExistence type="predicted"/>
<comment type="caution">
    <text evidence="1">The sequence shown here is derived from an EMBL/GenBank/DDBJ whole genome shotgun (WGS) entry which is preliminary data.</text>
</comment>
<dbReference type="EMBL" id="MDBS01000057">
    <property type="protein sequence ID" value="PMP25272.1"/>
    <property type="molecule type" value="Genomic_DNA"/>
</dbReference>
<evidence type="ECO:0000313" key="1">
    <source>
        <dbReference type="EMBL" id="PMP25272.1"/>
    </source>
</evidence>
<evidence type="ECO:0008006" key="2">
    <source>
        <dbReference type="Google" id="ProtNLM"/>
    </source>
</evidence>
<dbReference type="AlphaFoldDB" id="A0A7Z1S0Z8"/>
<gene>
    <name evidence="1" type="ORF">BCS90_24715</name>
</gene>
<sequence>MKNSRLSQIQKEILNCLAKAFVKGVKEGKSTVINIAVTQTLNKEVHPNNFRVSCKTLEERGLIMRRKVGFDWYINITPEGFDEALERLNES</sequence>